<feature type="active site" evidence="4">
    <location>
        <position position="170"/>
    </location>
</feature>
<dbReference type="PANTHER" id="PTHR22981">
    <property type="entry name" value="3-HYDROXYISOBUTYRATE DEHYDROGENASE-RELATED"/>
    <property type="match status" value="1"/>
</dbReference>
<reference evidence="7 8" key="1">
    <citation type="submission" date="2015-03" db="EMBL/GenBank/DDBJ databases">
        <authorList>
            <person name="Urmite Genomes"/>
        </authorList>
    </citation>
    <scope>NUCLEOTIDE SEQUENCE [LARGE SCALE GENOMIC DNA]</scope>
    <source>
        <strain evidence="7 8">CSUR P1491</strain>
    </source>
</reference>
<dbReference type="Gene3D" id="1.10.1040.10">
    <property type="entry name" value="N-(1-d-carboxylethyl)-l-norvaline Dehydrogenase, domain 2"/>
    <property type="match status" value="1"/>
</dbReference>
<evidence type="ECO:0000256" key="1">
    <source>
        <dbReference type="ARBA" id="ARBA00009080"/>
    </source>
</evidence>
<dbReference type="InterPro" id="IPR015815">
    <property type="entry name" value="HIBADH-related"/>
</dbReference>
<dbReference type="InterPro" id="IPR013328">
    <property type="entry name" value="6PGD_dom2"/>
</dbReference>
<comment type="similarity">
    <text evidence="1">Belongs to the HIBADH-related family.</text>
</comment>
<keyword evidence="2" id="KW-0560">Oxidoreductase</keyword>
<evidence type="ECO:0000313" key="7">
    <source>
        <dbReference type="EMBL" id="CQD20724.1"/>
    </source>
</evidence>
<dbReference type="GO" id="GO:0051287">
    <property type="term" value="F:NAD binding"/>
    <property type="evidence" value="ECO:0007669"/>
    <property type="project" value="InterPro"/>
</dbReference>
<dbReference type="GO" id="GO:0016054">
    <property type="term" value="P:organic acid catabolic process"/>
    <property type="evidence" value="ECO:0007669"/>
    <property type="project" value="UniProtKB-ARBA"/>
</dbReference>
<dbReference type="Pfam" id="PF03446">
    <property type="entry name" value="NAD_binding_2"/>
    <property type="match status" value="1"/>
</dbReference>
<protein>
    <submittedName>
        <fullName evidence="7">3-hydroxyisobutyrate dehydrogenase</fullName>
    </submittedName>
</protein>
<dbReference type="InterPro" id="IPR002204">
    <property type="entry name" value="3-OH-isobutyrate_DH-rel_CS"/>
</dbReference>
<dbReference type="RefSeq" id="WP_276327227.1">
    <property type="nucleotide sequence ID" value="NZ_CTEE01000001.1"/>
</dbReference>
<keyword evidence="3" id="KW-0520">NAD</keyword>
<name>A0A0E4H1H9_MYCLN</name>
<evidence type="ECO:0000256" key="2">
    <source>
        <dbReference type="ARBA" id="ARBA00023002"/>
    </source>
</evidence>
<dbReference type="PROSITE" id="PS00895">
    <property type="entry name" value="3_HYDROXYISOBUT_DH"/>
    <property type="match status" value="1"/>
</dbReference>
<dbReference type="GO" id="GO:0050661">
    <property type="term" value="F:NADP binding"/>
    <property type="evidence" value="ECO:0007669"/>
    <property type="project" value="InterPro"/>
</dbReference>
<dbReference type="AlphaFoldDB" id="A0A0E4H1H9"/>
<organism evidence="7 8">
    <name type="scientific">Mycobacterium lentiflavum</name>
    <dbReference type="NCBI Taxonomy" id="141349"/>
    <lineage>
        <taxon>Bacteria</taxon>
        <taxon>Bacillati</taxon>
        <taxon>Actinomycetota</taxon>
        <taxon>Actinomycetes</taxon>
        <taxon>Mycobacteriales</taxon>
        <taxon>Mycobacteriaceae</taxon>
        <taxon>Mycobacterium</taxon>
        <taxon>Mycobacterium simiae complex</taxon>
    </lineage>
</organism>
<dbReference type="InterPro" id="IPR029154">
    <property type="entry name" value="HIBADH-like_NADP-bd"/>
</dbReference>
<evidence type="ECO:0000259" key="5">
    <source>
        <dbReference type="Pfam" id="PF03446"/>
    </source>
</evidence>
<dbReference type="InterPro" id="IPR036291">
    <property type="entry name" value="NAD(P)-bd_dom_sf"/>
</dbReference>
<feature type="domain" description="3-hydroxyisobutyrate dehydrogenase-like NAD-binding" evidence="6">
    <location>
        <begin position="164"/>
        <end position="283"/>
    </location>
</feature>
<dbReference type="Proteomes" id="UP000199251">
    <property type="component" value="Unassembled WGS sequence"/>
</dbReference>
<feature type="domain" description="6-phosphogluconate dehydrogenase NADP-binding" evidence="5">
    <location>
        <begin position="3"/>
        <end position="156"/>
    </location>
</feature>
<evidence type="ECO:0000256" key="4">
    <source>
        <dbReference type="PIRSR" id="PIRSR000103-1"/>
    </source>
</evidence>
<dbReference type="EMBL" id="CTEE01000001">
    <property type="protein sequence ID" value="CQD20724.1"/>
    <property type="molecule type" value="Genomic_DNA"/>
</dbReference>
<dbReference type="PANTHER" id="PTHR22981:SF7">
    <property type="entry name" value="3-HYDROXYISOBUTYRATE DEHYDROGENASE, MITOCHONDRIAL"/>
    <property type="match status" value="1"/>
</dbReference>
<sequence length="302" mass="31012">MTEIGFIGLGNMGFPMAHRLIDDGNNVIAFDTSSATLDRIVSLGARAASSAKDVADRAETVLASLPSPAVSLEVASGSVGVIAGSRVKRYVELSTVGSRAAVRIHDLLAGRAIAALDSPVSGGVGGAEKGTLALMVSGPRNEFDVIRPILEALGRPFYIGEKPGSAQTMKLANNILAANVLVATSEVVVMGVKAGLDPAVMVDVLNAGSGATSASRDKFPRAVLPRTFDYGFATGLMVKDVRLYLDEAKALGVPVDVAETIGRLWEAAALDQGADSDFTAVIKGFEKAAGVTVGGLDEGRTA</sequence>
<dbReference type="SUPFAM" id="SSF48179">
    <property type="entry name" value="6-phosphogluconate dehydrogenase C-terminal domain-like"/>
    <property type="match status" value="1"/>
</dbReference>
<evidence type="ECO:0000256" key="3">
    <source>
        <dbReference type="ARBA" id="ARBA00023027"/>
    </source>
</evidence>
<dbReference type="STRING" id="141349.BN1232_05019"/>
<accession>A0A0E4H1H9</accession>
<dbReference type="GO" id="GO:0016616">
    <property type="term" value="F:oxidoreductase activity, acting on the CH-OH group of donors, NAD or NADP as acceptor"/>
    <property type="evidence" value="ECO:0007669"/>
    <property type="project" value="TreeGrafter"/>
</dbReference>
<gene>
    <name evidence="7" type="ORF">BN1232_05019</name>
</gene>
<proteinExistence type="inferred from homology"/>
<dbReference type="InterPro" id="IPR008927">
    <property type="entry name" value="6-PGluconate_DH-like_C_sf"/>
</dbReference>
<dbReference type="InterPro" id="IPR006115">
    <property type="entry name" value="6PGDH_NADP-bd"/>
</dbReference>
<dbReference type="Gene3D" id="3.40.50.720">
    <property type="entry name" value="NAD(P)-binding Rossmann-like Domain"/>
    <property type="match status" value="1"/>
</dbReference>
<dbReference type="PIRSF" id="PIRSF000103">
    <property type="entry name" value="HIBADH"/>
    <property type="match status" value="1"/>
</dbReference>
<evidence type="ECO:0000259" key="6">
    <source>
        <dbReference type="Pfam" id="PF14833"/>
    </source>
</evidence>
<dbReference type="SUPFAM" id="SSF51735">
    <property type="entry name" value="NAD(P)-binding Rossmann-fold domains"/>
    <property type="match status" value="1"/>
</dbReference>
<dbReference type="Pfam" id="PF14833">
    <property type="entry name" value="NAD_binding_11"/>
    <property type="match status" value="1"/>
</dbReference>
<evidence type="ECO:0000313" key="8">
    <source>
        <dbReference type="Proteomes" id="UP000199251"/>
    </source>
</evidence>